<dbReference type="Gene3D" id="1.20.5.190">
    <property type="match status" value="2"/>
</dbReference>
<evidence type="ECO:0000259" key="1">
    <source>
        <dbReference type="PROSITE" id="PS50020"/>
    </source>
</evidence>
<name>A0A6J1W3Y1_9SAUR</name>
<feature type="non-terminal residue" evidence="3">
    <location>
        <position position="299"/>
    </location>
</feature>
<dbReference type="GO" id="GO:1903479">
    <property type="term" value="P:mitotic actomyosin contractile ring assembly actin filament organization"/>
    <property type="evidence" value="ECO:0007669"/>
    <property type="project" value="TreeGrafter"/>
</dbReference>
<dbReference type="KEGG" id="nss:113431992"/>
<dbReference type="PANTHER" id="PTHR14149">
    <property type="entry name" value="RAS GTPASE-ACTIVATING PROTEIN WITH IQ MOTIF"/>
    <property type="match status" value="1"/>
</dbReference>
<protein>
    <submittedName>
        <fullName evidence="3">Ras GTPase-activating-like protein IQGAP3</fullName>
    </submittedName>
</protein>
<dbReference type="GO" id="GO:0005096">
    <property type="term" value="F:GTPase activator activity"/>
    <property type="evidence" value="ECO:0007669"/>
    <property type="project" value="TreeGrafter"/>
</dbReference>
<dbReference type="Pfam" id="PF00612">
    <property type="entry name" value="IQ"/>
    <property type="match status" value="2"/>
</dbReference>
<dbReference type="GO" id="GO:0051015">
    <property type="term" value="F:actin filament binding"/>
    <property type="evidence" value="ECO:0007669"/>
    <property type="project" value="TreeGrafter"/>
</dbReference>
<gene>
    <name evidence="3" type="primary">LOC113431992</name>
</gene>
<proteinExistence type="predicted"/>
<dbReference type="AlphaFoldDB" id="A0A6J1W3Y1"/>
<dbReference type="InterPro" id="IPR001202">
    <property type="entry name" value="WW_dom"/>
</dbReference>
<dbReference type="SUPFAM" id="SSF52540">
    <property type="entry name" value="P-loop containing nucleoside triphosphate hydrolases"/>
    <property type="match status" value="1"/>
</dbReference>
<dbReference type="RefSeq" id="XP_026550017.1">
    <property type="nucleotide sequence ID" value="XM_026694232.1"/>
</dbReference>
<evidence type="ECO:0000313" key="3">
    <source>
        <dbReference type="RefSeq" id="XP_026550017.1"/>
    </source>
</evidence>
<dbReference type="PANTHER" id="PTHR14149:SF10">
    <property type="entry name" value="RAS GTPASE-ACTIVATING-LIKE PROTEIN IQGAP3"/>
    <property type="match status" value="1"/>
</dbReference>
<organism evidence="2 3">
    <name type="scientific">Notechis scutatus</name>
    <name type="common">mainland tiger snake</name>
    <dbReference type="NCBI Taxonomy" id="8663"/>
    <lineage>
        <taxon>Eukaryota</taxon>
        <taxon>Metazoa</taxon>
        <taxon>Chordata</taxon>
        <taxon>Craniata</taxon>
        <taxon>Vertebrata</taxon>
        <taxon>Euteleostomi</taxon>
        <taxon>Lepidosauria</taxon>
        <taxon>Squamata</taxon>
        <taxon>Bifurcata</taxon>
        <taxon>Unidentata</taxon>
        <taxon>Episquamata</taxon>
        <taxon>Toxicofera</taxon>
        <taxon>Serpentes</taxon>
        <taxon>Colubroidea</taxon>
        <taxon>Elapidae</taxon>
        <taxon>Hydrophiinae</taxon>
        <taxon>Notechis</taxon>
    </lineage>
</organism>
<dbReference type="Proteomes" id="UP000504612">
    <property type="component" value="Unplaced"/>
</dbReference>
<dbReference type="CDD" id="cd23767">
    <property type="entry name" value="IQCD"/>
    <property type="match status" value="1"/>
</dbReference>
<dbReference type="PROSITE" id="PS01159">
    <property type="entry name" value="WW_DOMAIN_1"/>
    <property type="match status" value="1"/>
</dbReference>
<dbReference type="PROSITE" id="PS50020">
    <property type="entry name" value="WW_DOMAIN_2"/>
    <property type="match status" value="1"/>
</dbReference>
<feature type="non-terminal residue" evidence="3">
    <location>
        <position position="1"/>
    </location>
</feature>
<dbReference type="PROSITE" id="PS50096">
    <property type="entry name" value="IQ"/>
    <property type="match status" value="3"/>
</dbReference>
<dbReference type="GO" id="GO:0005938">
    <property type="term" value="C:cell cortex"/>
    <property type="evidence" value="ECO:0007669"/>
    <property type="project" value="TreeGrafter"/>
</dbReference>
<sequence length="299" mass="34048">VLGLFYRRTADSAFVELAVAASPEEPRFVRLGQTGCTASVWATHSERGPFVFPAQAAGDPGVLLWWEDIQEGVCEANRESKAAQQMALGLAAINQAIKEGNAAQTVRVLRSPDVGLCGVVAECAAAYQAQFSALLAARRPAGGHSEALWVRHRLRDGSEYYFHLRSFEGSWEQPRPLALNTAHLSREEIQGAITRVSATHDRQRLWQSRAWLVVRLQARMRGFLFRQRWAARQRLLSRQVPAATQIQAAWRGHLQRRRYADRTGYLRRNAAAAIKIQSWVRMWLARKRYLERLRYFRKN</sequence>
<dbReference type="GeneID" id="113431992"/>
<accession>A0A6J1W3Y1</accession>
<evidence type="ECO:0000313" key="2">
    <source>
        <dbReference type="Proteomes" id="UP000504612"/>
    </source>
</evidence>
<keyword evidence="2" id="KW-1185">Reference proteome</keyword>
<dbReference type="InterPro" id="IPR000048">
    <property type="entry name" value="IQ_motif_EF-hand-BS"/>
</dbReference>
<dbReference type="GO" id="GO:0005516">
    <property type="term" value="F:calmodulin binding"/>
    <property type="evidence" value="ECO:0007669"/>
    <property type="project" value="TreeGrafter"/>
</dbReference>
<reference evidence="3" key="1">
    <citation type="submission" date="2025-08" db="UniProtKB">
        <authorList>
            <consortium name="RefSeq"/>
        </authorList>
    </citation>
    <scope>IDENTIFICATION</scope>
</reference>
<dbReference type="InterPro" id="IPR027417">
    <property type="entry name" value="P-loop_NTPase"/>
</dbReference>
<feature type="domain" description="WW" evidence="1">
    <location>
        <begin position="149"/>
        <end position="176"/>
    </location>
</feature>
<dbReference type="SMART" id="SM00015">
    <property type="entry name" value="IQ"/>
    <property type="match status" value="3"/>
</dbReference>